<dbReference type="GO" id="GO:0005975">
    <property type="term" value="P:carbohydrate metabolic process"/>
    <property type="evidence" value="ECO:0007669"/>
    <property type="project" value="UniProtKB-ARBA"/>
</dbReference>
<evidence type="ECO:0000313" key="4">
    <source>
        <dbReference type="Proteomes" id="UP000886851"/>
    </source>
</evidence>
<dbReference type="AlphaFoldDB" id="A0A9D1ZEY5"/>
<organism evidence="3 4">
    <name type="scientific">Candidatus Bacteroides pullicola</name>
    <dbReference type="NCBI Taxonomy" id="2838475"/>
    <lineage>
        <taxon>Bacteria</taxon>
        <taxon>Pseudomonadati</taxon>
        <taxon>Bacteroidota</taxon>
        <taxon>Bacteroidia</taxon>
        <taxon>Bacteroidales</taxon>
        <taxon>Bacteroidaceae</taxon>
        <taxon>Bacteroides</taxon>
    </lineage>
</organism>
<evidence type="ECO:0000256" key="1">
    <source>
        <dbReference type="SAM" id="SignalP"/>
    </source>
</evidence>
<dbReference type="GO" id="GO:0030246">
    <property type="term" value="F:carbohydrate binding"/>
    <property type="evidence" value="ECO:0007669"/>
    <property type="project" value="InterPro"/>
</dbReference>
<protein>
    <submittedName>
        <fullName evidence="3">Carboxypeptidase regulatory-like domain-containing protein</fullName>
    </submittedName>
</protein>
<feature type="chain" id="PRO_5038505537" evidence="1">
    <location>
        <begin position="25"/>
        <end position="545"/>
    </location>
</feature>
<proteinExistence type="predicted"/>
<reference evidence="3" key="2">
    <citation type="submission" date="2021-04" db="EMBL/GenBank/DDBJ databases">
        <authorList>
            <person name="Gilroy R."/>
        </authorList>
    </citation>
    <scope>NUCLEOTIDE SEQUENCE</scope>
    <source>
        <strain evidence="3">Gambia2-208</strain>
    </source>
</reference>
<dbReference type="Pfam" id="PF13385">
    <property type="entry name" value="Laminin_G_3"/>
    <property type="match status" value="1"/>
</dbReference>
<dbReference type="Gene3D" id="2.60.40.10">
    <property type="entry name" value="Immunoglobulins"/>
    <property type="match status" value="2"/>
</dbReference>
<dbReference type="Proteomes" id="UP000886851">
    <property type="component" value="Unassembled WGS sequence"/>
</dbReference>
<dbReference type="PROSITE" id="PS51257">
    <property type="entry name" value="PROKAR_LIPOPROTEIN"/>
    <property type="match status" value="1"/>
</dbReference>
<reference evidence="3" key="1">
    <citation type="journal article" date="2021" name="PeerJ">
        <title>Extensive microbial diversity within the chicken gut microbiome revealed by metagenomics and culture.</title>
        <authorList>
            <person name="Gilroy R."/>
            <person name="Ravi A."/>
            <person name="Getino M."/>
            <person name="Pursley I."/>
            <person name="Horton D.L."/>
            <person name="Alikhan N.F."/>
            <person name="Baker D."/>
            <person name="Gharbi K."/>
            <person name="Hall N."/>
            <person name="Watson M."/>
            <person name="Adriaenssens E.M."/>
            <person name="Foster-Nyarko E."/>
            <person name="Jarju S."/>
            <person name="Secka A."/>
            <person name="Antonio M."/>
            <person name="Oren A."/>
            <person name="Chaudhuri R.R."/>
            <person name="La Ragione R."/>
            <person name="Hildebrand F."/>
            <person name="Pallen M.J."/>
        </authorList>
    </citation>
    <scope>NUCLEOTIDE SEQUENCE</scope>
    <source>
        <strain evidence="3">Gambia2-208</strain>
    </source>
</reference>
<comment type="caution">
    <text evidence="3">The sequence shown here is derived from an EMBL/GenBank/DDBJ whole genome shotgun (WGS) entry which is preliminary data.</text>
</comment>
<keyword evidence="3" id="KW-0378">Hydrolase</keyword>
<keyword evidence="3" id="KW-0645">Protease</keyword>
<dbReference type="SUPFAM" id="SSF49452">
    <property type="entry name" value="Starch-binding domain-like"/>
    <property type="match status" value="1"/>
</dbReference>
<keyword evidence="1" id="KW-0732">Signal</keyword>
<accession>A0A9D1ZEY5</accession>
<dbReference type="SUPFAM" id="SSF49899">
    <property type="entry name" value="Concanavalin A-like lectins/glucanases"/>
    <property type="match status" value="1"/>
</dbReference>
<dbReference type="GO" id="GO:0004553">
    <property type="term" value="F:hydrolase activity, hydrolyzing O-glycosyl compounds"/>
    <property type="evidence" value="ECO:0007669"/>
    <property type="project" value="UniProtKB-ARBA"/>
</dbReference>
<feature type="domain" description="BACON" evidence="2">
    <location>
        <begin position="117"/>
        <end position="203"/>
    </location>
</feature>
<name>A0A9D1ZEY5_9BACE</name>
<dbReference type="GO" id="GO:0004180">
    <property type="term" value="F:carboxypeptidase activity"/>
    <property type="evidence" value="ECO:0007669"/>
    <property type="project" value="UniProtKB-KW"/>
</dbReference>
<feature type="signal peptide" evidence="1">
    <location>
        <begin position="1"/>
        <end position="24"/>
    </location>
</feature>
<dbReference type="InterPro" id="IPR013783">
    <property type="entry name" value="Ig-like_fold"/>
</dbReference>
<feature type="domain" description="BACON" evidence="2">
    <location>
        <begin position="212"/>
        <end position="302"/>
    </location>
</feature>
<sequence>MKRLINLWVCLAAVWLAASCAKDAEPLTGNIQGVVTESGTTTPLSGVQVRIVGNGLSATTGSDGQFSFHDLDAETYNLQFMKDGYETNTRSVTVLVGETANCDMQLRPEQADAAILIEPSTLDFGSTQSEMAVTITNKGNTTTEWSLNLGENPWLSANPASGNIAAGRTQSIVFAVDRDQLAEAKTARVTLAAFGNSYTISVSCSPRAEAAEMTVSPTILDFGTELSELSLDIRNTGNAELNYQVSGLTVDYLTVSAMSGTVAAGGNQVLKVNLDRELMPSAVNTTFVISDGTKETVVTVTATKAEGGDDEPVAGETVVTQGLYTYYKFDGNYEDATENAIHGFGTCTFVDGVSGGQALKFSRTENTTFTVGSPIIDSREMTFSFWGKDFADGHIFHLLSSNANDPMFTLSLDGGALKFVVTRYHNIYQYGAATAFTHPALTDGKWHHIAIVSDFETTAYGTITNTLYVDGLRVGSVTETANHFNENGGSQSSYDTGTTFVMGGSLKLSNSVTLNATNMTVDNFRVYDNRMLSGSEIKEIYEAEQ</sequence>
<dbReference type="InterPro" id="IPR024361">
    <property type="entry name" value="BACON"/>
</dbReference>
<dbReference type="Pfam" id="PF19190">
    <property type="entry name" value="BACON_2"/>
    <property type="match status" value="2"/>
</dbReference>
<dbReference type="InterPro" id="IPR013784">
    <property type="entry name" value="Carb-bd-like_fold"/>
</dbReference>
<keyword evidence="3" id="KW-0121">Carboxypeptidase</keyword>
<dbReference type="Gene3D" id="2.60.120.200">
    <property type="match status" value="1"/>
</dbReference>
<dbReference type="InterPro" id="IPR013320">
    <property type="entry name" value="ConA-like_dom_sf"/>
</dbReference>
<dbReference type="Gene3D" id="2.60.40.1120">
    <property type="entry name" value="Carboxypeptidase-like, regulatory domain"/>
    <property type="match status" value="1"/>
</dbReference>
<dbReference type="EMBL" id="DXCV01000007">
    <property type="protein sequence ID" value="HIY87180.1"/>
    <property type="molecule type" value="Genomic_DNA"/>
</dbReference>
<evidence type="ECO:0000259" key="2">
    <source>
        <dbReference type="Pfam" id="PF19190"/>
    </source>
</evidence>
<evidence type="ECO:0000313" key="3">
    <source>
        <dbReference type="EMBL" id="HIY87180.1"/>
    </source>
</evidence>
<dbReference type="Pfam" id="PF13620">
    <property type="entry name" value="CarboxypepD_reg"/>
    <property type="match status" value="1"/>
</dbReference>
<gene>
    <name evidence="3" type="ORF">H9824_00535</name>
</gene>